<dbReference type="PROSITE" id="PS50198">
    <property type="entry name" value="PPIC_PPIASE_2"/>
    <property type="match status" value="1"/>
</dbReference>
<sequence length="137" mass="14974">MAGKKGKSDSKSQSKGKADAAPAATKKKGAQAISARHILCEKFSQREEALAELRDGKDWKEVCVKYSTEKARSGGDLGGFKQKGSLQPEFEEVAFAMDTVDEHKAAVKGEKEPMKSYNYGLCKTVFGYHIILLEGKK</sequence>
<gene>
    <name evidence="9" type="ORF">PFICI_05526</name>
</gene>
<comment type="similarity">
    <text evidence="2">Belongs to the PpiC/parvulin rotamase family. PIN4 subfamily.</text>
</comment>
<dbReference type="Gene3D" id="3.10.50.40">
    <property type="match status" value="1"/>
</dbReference>
<dbReference type="SUPFAM" id="SSF54534">
    <property type="entry name" value="FKBP-like"/>
    <property type="match status" value="1"/>
</dbReference>
<evidence type="ECO:0000256" key="3">
    <source>
        <dbReference type="ARBA" id="ARBA00023110"/>
    </source>
</evidence>
<dbReference type="eggNOG" id="KOG3258">
    <property type="taxonomic scope" value="Eukaryota"/>
</dbReference>
<keyword evidence="3 5" id="KW-0697">Rotamase</keyword>
<dbReference type="InterPro" id="IPR043323">
    <property type="entry name" value="PIN4"/>
</dbReference>
<dbReference type="GO" id="GO:0006364">
    <property type="term" value="P:rRNA processing"/>
    <property type="evidence" value="ECO:0007669"/>
    <property type="project" value="InterPro"/>
</dbReference>
<dbReference type="Proteomes" id="UP000030651">
    <property type="component" value="Unassembled WGS sequence"/>
</dbReference>
<dbReference type="InterPro" id="IPR000297">
    <property type="entry name" value="PPIase_PpiC"/>
</dbReference>
<dbReference type="KEGG" id="pfy:PFICI_05526"/>
<comment type="catalytic activity">
    <reaction evidence="1 6">
        <text>[protein]-peptidylproline (omega=180) = [protein]-peptidylproline (omega=0)</text>
        <dbReference type="Rhea" id="RHEA:16237"/>
        <dbReference type="Rhea" id="RHEA-COMP:10747"/>
        <dbReference type="Rhea" id="RHEA-COMP:10748"/>
        <dbReference type="ChEBI" id="CHEBI:83833"/>
        <dbReference type="ChEBI" id="CHEBI:83834"/>
        <dbReference type="EC" id="5.2.1.8"/>
    </reaction>
</comment>
<feature type="compositionally biased region" description="Basic and acidic residues" evidence="7">
    <location>
        <begin position="1"/>
        <end position="18"/>
    </location>
</feature>
<evidence type="ECO:0000313" key="9">
    <source>
        <dbReference type="EMBL" id="ETS83650.1"/>
    </source>
</evidence>
<proteinExistence type="inferred from homology"/>
<dbReference type="EC" id="5.2.1.8" evidence="6"/>
<name>W3XC73_PESFW</name>
<dbReference type="PANTHER" id="PTHR45995">
    <property type="match status" value="1"/>
</dbReference>
<protein>
    <recommendedName>
        <fullName evidence="6">Peptidyl-prolyl cis-trans isomerase</fullName>
        <ecNumber evidence="6">5.2.1.8</ecNumber>
    </recommendedName>
</protein>
<evidence type="ECO:0000256" key="5">
    <source>
        <dbReference type="PROSITE-ProRule" id="PRU00278"/>
    </source>
</evidence>
<dbReference type="EMBL" id="KI912111">
    <property type="protein sequence ID" value="ETS83650.1"/>
    <property type="molecule type" value="Genomic_DNA"/>
</dbReference>
<evidence type="ECO:0000313" key="10">
    <source>
        <dbReference type="Proteomes" id="UP000030651"/>
    </source>
</evidence>
<evidence type="ECO:0000259" key="8">
    <source>
        <dbReference type="PROSITE" id="PS50198"/>
    </source>
</evidence>
<dbReference type="RefSeq" id="XP_007832298.1">
    <property type="nucleotide sequence ID" value="XM_007834107.1"/>
</dbReference>
<organism evidence="9 10">
    <name type="scientific">Pestalotiopsis fici (strain W106-1 / CGMCC3.15140)</name>
    <dbReference type="NCBI Taxonomy" id="1229662"/>
    <lineage>
        <taxon>Eukaryota</taxon>
        <taxon>Fungi</taxon>
        <taxon>Dikarya</taxon>
        <taxon>Ascomycota</taxon>
        <taxon>Pezizomycotina</taxon>
        <taxon>Sordariomycetes</taxon>
        <taxon>Xylariomycetidae</taxon>
        <taxon>Amphisphaeriales</taxon>
        <taxon>Sporocadaceae</taxon>
        <taxon>Pestalotiopsis</taxon>
    </lineage>
</organism>
<accession>W3XC73</accession>
<dbReference type="STRING" id="1229662.W3XC73"/>
<dbReference type="GO" id="GO:0003677">
    <property type="term" value="F:DNA binding"/>
    <property type="evidence" value="ECO:0007669"/>
    <property type="project" value="InterPro"/>
</dbReference>
<dbReference type="GeneID" id="19270539"/>
<dbReference type="InterPro" id="IPR046357">
    <property type="entry name" value="PPIase_dom_sf"/>
</dbReference>
<evidence type="ECO:0000256" key="4">
    <source>
        <dbReference type="ARBA" id="ARBA00023235"/>
    </source>
</evidence>
<dbReference type="InParanoid" id="W3XC73"/>
<evidence type="ECO:0000256" key="7">
    <source>
        <dbReference type="SAM" id="MobiDB-lite"/>
    </source>
</evidence>
<keyword evidence="4 5" id="KW-0413">Isomerase</keyword>
<keyword evidence="10" id="KW-1185">Reference proteome</keyword>
<dbReference type="OrthoDB" id="1911748at2759"/>
<dbReference type="OMA" id="NAINVRH"/>
<evidence type="ECO:0000256" key="2">
    <source>
        <dbReference type="ARBA" id="ARBA00010242"/>
    </source>
</evidence>
<reference evidence="10" key="1">
    <citation type="journal article" date="2015" name="BMC Genomics">
        <title>Genomic and transcriptomic analysis of the endophytic fungus Pestalotiopsis fici reveals its lifestyle and high potential for synthesis of natural products.</title>
        <authorList>
            <person name="Wang X."/>
            <person name="Zhang X."/>
            <person name="Liu L."/>
            <person name="Xiang M."/>
            <person name="Wang W."/>
            <person name="Sun X."/>
            <person name="Che Y."/>
            <person name="Guo L."/>
            <person name="Liu G."/>
            <person name="Guo L."/>
            <person name="Wang C."/>
            <person name="Yin W.B."/>
            <person name="Stadler M."/>
            <person name="Zhang X."/>
            <person name="Liu X."/>
        </authorList>
    </citation>
    <scope>NUCLEOTIDE SEQUENCE [LARGE SCALE GENOMIC DNA]</scope>
    <source>
        <strain evidence="10">W106-1 / CGMCC3.15140</strain>
    </source>
</reference>
<dbReference type="Pfam" id="PF00639">
    <property type="entry name" value="Rotamase"/>
    <property type="match status" value="1"/>
</dbReference>
<dbReference type="HOGENOM" id="CLU_090028_2_1_1"/>
<feature type="domain" description="PpiC" evidence="8">
    <location>
        <begin position="30"/>
        <end position="135"/>
    </location>
</feature>
<evidence type="ECO:0000256" key="6">
    <source>
        <dbReference type="RuleBase" id="RU363014"/>
    </source>
</evidence>
<evidence type="ECO:0000256" key="1">
    <source>
        <dbReference type="ARBA" id="ARBA00000971"/>
    </source>
</evidence>
<dbReference type="AlphaFoldDB" id="W3XC73"/>
<feature type="region of interest" description="Disordered" evidence="7">
    <location>
        <begin position="1"/>
        <end position="31"/>
    </location>
</feature>
<dbReference type="GO" id="GO:0003755">
    <property type="term" value="F:peptidyl-prolyl cis-trans isomerase activity"/>
    <property type="evidence" value="ECO:0007669"/>
    <property type="project" value="UniProtKB-UniRule"/>
</dbReference>